<dbReference type="InterPro" id="IPR036575">
    <property type="entry name" value="TFIIS_cen_dom_sf"/>
</dbReference>
<evidence type="ECO:0000259" key="10">
    <source>
        <dbReference type="PROSITE" id="PS51319"/>
    </source>
</evidence>
<dbReference type="InterPro" id="IPR035441">
    <property type="entry name" value="TFIIS/LEDGF_dom_sf"/>
</dbReference>
<dbReference type="GO" id="GO:0008270">
    <property type="term" value="F:zinc ion binding"/>
    <property type="evidence" value="ECO:0007669"/>
    <property type="project" value="UniProtKB-KW"/>
</dbReference>
<dbReference type="SMART" id="SM00510">
    <property type="entry name" value="TFS2M"/>
    <property type="match status" value="1"/>
</dbReference>
<feature type="domain" description="TFIIS-type" evidence="9">
    <location>
        <begin position="210"/>
        <end position="250"/>
    </location>
</feature>
<evidence type="ECO:0000313" key="13">
    <source>
        <dbReference type="Proteomes" id="UP000267251"/>
    </source>
</evidence>
<feature type="compositionally biased region" description="Low complexity" evidence="8">
    <location>
        <begin position="33"/>
        <end position="72"/>
    </location>
</feature>
<dbReference type="AlphaFoldDB" id="A0A4P9XZS9"/>
<evidence type="ECO:0000256" key="1">
    <source>
        <dbReference type="ARBA" id="ARBA00004123"/>
    </source>
</evidence>
<dbReference type="Gene3D" id="1.10.472.30">
    <property type="entry name" value="Transcription elongation factor S-II, central domain"/>
    <property type="match status" value="1"/>
</dbReference>
<sequence length="259" mass="28853">IGKIVGRLRTNKDAKVASRSGELVKRWKDQILAGKKGPTPTAKTPTPVSRQSPSSTSSSLGSSASSTSSSSPMGVRSIEADKVKFPGLGDRIRDKCVDLLYKALAVDATADGSVILDRAIRIEQAVWVAHLRVSGEKYRAKMRSFSIKLKGSANPSLRHRIVDGDLEVERFCSMSDAEMKSEEQKRKDKEVYDENLFKAQGAAPKTAETDMFQCGKCKQRKCTYYQMQTRSADEPMTTFVTCVVCDHRWKVSRFLWMDE</sequence>
<feature type="non-terminal residue" evidence="12">
    <location>
        <position position="1"/>
    </location>
</feature>
<dbReference type="GO" id="GO:0001139">
    <property type="term" value="F:RNA polymerase II complex recruiting activity"/>
    <property type="evidence" value="ECO:0007669"/>
    <property type="project" value="TreeGrafter"/>
</dbReference>
<dbReference type="InterPro" id="IPR035100">
    <property type="entry name" value="TF_IIS-typ"/>
</dbReference>
<dbReference type="SUPFAM" id="SSF47676">
    <property type="entry name" value="Conserved domain common to transcription factors TFIIS, elongin A, CRSP70"/>
    <property type="match status" value="1"/>
</dbReference>
<comment type="subcellular location">
    <subcellularLocation>
        <location evidence="1 7">Nucleus</location>
    </subcellularLocation>
</comment>
<evidence type="ECO:0000256" key="6">
    <source>
        <dbReference type="PROSITE-ProRule" id="PRU00472"/>
    </source>
</evidence>
<evidence type="ECO:0000313" key="12">
    <source>
        <dbReference type="EMBL" id="RKP11271.1"/>
    </source>
</evidence>
<gene>
    <name evidence="12" type="ORF">BJ684DRAFT_13127</name>
</gene>
<evidence type="ECO:0000256" key="8">
    <source>
        <dbReference type="SAM" id="MobiDB-lite"/>
    </source>
</evidence>
<keyword evidence="13" id="KW-1185">Reference proteome</keyword>
<dbReference type="PIRSF" id="PIRSF006704">
    <property type="entry name" value="TF_IIS"/>
    <property type="match status" value="1"/>
</dbReference>
<dbReference type="PANTHER" id="PTHR11477">
    <property type="entry name" value="TRANSCRIPTION FACTOR S-II ZINC FINGER DOMAIN-CONTAINING PROTEIN"/>
    <property type="match status" value="1"/>
</dbReference>
<feature type="domain" description="TFIIS N-terminal" evidence="10">
    <location>
        <begin position="1"/>
        <end position="34"/>
    </location>
</feature>
<dbReference type="CDD" id="cd13749">
    <property type="entry name" value="Zn-ribbon_TFIIS"/>
    <property type="match status" value="1"/>
</dbReference>
<evidence type="ECO:0000256" key="2">
    <source>
        <dbReference type="ARBA" id="ARBA00022723"/>
    </source>
</evidence>
<dbReference type="Gene3D" id="1.20.930.10">
    <property type="entry name" value="Conserved domain common to transcription factors TFIIS, elongin A, CRSP70"/>
    <property type="match status" value="1"/>
</dbReference>
<feature type="domain" description="TFIIS central" evidence="11">
    <location>
        <begin position="92"/>
        <end position="207"/>
    </location>
</feature>
<dbReference type="SMART" id="SM00440">
    <property type="entry name" value="ZnF_C2C2"/>
    <property type="match status" value="1"/>
</dbReference>
<dbReference type="EMBL" id="KZ989054">
    <property type="protein sequence ID" value="RKP11271.1"/>
    <property type="molecule type" value="Genomic_DNA"/>
</dbReference>
<keyword evidence="4" id="KW-0862">Zinc</keyword>
<dbReference type="InterPro" id="IPR001222">
    <property type="entry name" value="Znf_TFIIS"/>
</dbReference>
<dbReference type="SUPFAM" id="SSF46942">
    <property type="entry name" value="Elongation factor TFIIS domain 2"/>
    <property type="match status" value="1"/>
</dbReference>
<evidence type="ECO:0000256" key="7">
    <source>
        <dbReference type="PROSITE-ProRule" id="PRU00649"/>
    </source>
</evidence>
<dbReference type="Pfam" id="PF07500">
    <property type="entry name" value="TFIIS_M"/>
    <property type="match status" value="1"/>
</dbReference>
<dbReference type="GO" id="GO:0006368">
    <property type="term" value="P:transcription elongation by RNA polymerase II"/>
    <property type="evidence" value="ECO:0007669"/>
    <property type="project" value="TreeGrafter"/>
</dbReference>
<evidence type="ECO:0000259" key="11">
    <source>
        <dbReference type="PROSITE" id="PS51321"/>
    </source>
</evidence>
<accession>A0A4P9XZS9</accession>
<dbReference type="Pfam" id="PF01096">
    <property type="entry name" value="Zn_ribbon_TFIIS"/>
    <property type="match status" value="1"/>
</dbReference>
<dbReference type="InterPro" id="IPR017923">
    <property type="entry name" value="TFIIS_N"/>
</dbReference>
<dbReference type="PROSITE" id="PS51133">
    <property type="entry name" value="ZF_TFIIS_2"/>
    <property type="match status" value="1"/>
</dbReference>
<dbReference type="GO" id="GO:0005634">
    <property type="term" value="C:nucleus"/>
    <property type="evidence" value="ECO:0007669"/>
    <property type="project" value="UniProtKB-SubCell"/>
</dbReference>
<evidence type="ECO:0000256" key="3">
    <source>
        <dbReference type="ARBA" id="ARBA00022771"/>
    </source>
</evidence>
<feature type="region of interest" description="Disordered" evidence="8">
    <location>
        <begin position="27"/>
        <end position="75"/>
    </location>
</feature>
<protein>
    <submittedName>
        <fullName evidence="12">Transcription factor S-II, central domain-containing protein</fullName>
    </submittedName>
</protein>
<dbReference type="Gene3D" id="2.20.25.10">
    <property type="match status" value="1"/>
</dbReference>
<dbReference type="PROSITE" id="PS51319">
    <property type="entry name" value="TFIIS_N"/>
    <property type="match status" value="1"/>
</dbReference>
<keyword evidence="5 7" id="KW-0539">Nucleus</keyword>
<dbReference type="GO" id="GO:0000977">
    <property type="term" value="F:RNA polymerase II transcription regulatory region sequence-specific DNA binding"/>
    <property type="evidence" value="ECO:0007669"/>
    <property type="project" value="TreeGrafter"/>
</dbReference>
<dbReference type="GO" id="GO:0031440">
    <property type="term" value="P:regulation of mRNA 3'-end processing"/>
    <property type="evidence" value="ECO:0007669"/>
    <property type="project" value="TreeGrafter"/>
</dbReference>
<dbReference type="InterPro" id="IPR003618">
    <property type="entry name" value="TFIIS_cen_dom"/>
</dbReference>
<dbReference type="FunFam" id="2.20.25.10:FF:000001">
    <property type="entry name" value="Probable Transcription elongation factor S-II"/>
    <property type="match status" value="1"/>
</dbReference>
<dbReference type="SUPFAM" id="SSF57783">
    <property type="entry name" value="Zinc beta-ribbon"/>
    <property type="match status" value="1"/>
</dbReference>
<proteinExistence type="predicted"/>
<keyword evidence="2" id="KW-0479">Metal-binding</keyword>
<keyword evidence="3 6" id="KW-0863">Zinc-finger</keyword>
<evidence type="ECO:0000256" key="5">
    <source>
        <dbReference type="ARBA" id="ARBA00023242"/>
    </source>
</evidence>
<dbReference type="Pfam" id="PF08711">
    <property type="entry name" value="Med26"/>
    <property type="match status" value="1"/>
</dbReference>
<dbReference type="PANTHER" id="PTHR11477:SF0">
    <property type="entry name" value="IP08861P-RELATED"/>
    <property type="match status" value="1"/>
</dbReference>
<dbReference type="PROSITE" id="PS00466">
    <property type="entry name" value="ZF_TFIIS_1"/>
    <property type="match status" value="1"/>
</dbReference>
<dbReference type="FunFam" id="1.10.472.30:FF:000003">
    <property type="entry name" value="Transcription elongation factor S-II"/>
    <property type="match status" value="1"/>
</dbReference>
<dbReference type="PROSITE" id="PS51321">
    <property type="entry name" value="TFIIS_CENTRAL"/>
    <property type="match status" value="1"/>
</dbReference>
<evidence type="ECO:0000256" key="4">
    <source>
        <dbReference type="ARBA" id="ARBA00022833"/>
    </source>
</evidence>
<reference evidence="13" key="1">
    <citation type="journal article" date="2018" name="Nat. Microbiol.">
        <title>Leveraging single-cell genomics to expand the fungal tree of life.</title>
        <authorList>
            <person name="Ahrendt S.R."/>
            <person name="Quandt C.A."/>
            <person name="Ciobanu D."/>
            <person name="Clum A."/>
            <person name="Salamov A."/>
            <person name="Andreopoulos B."/>
            <person name="Cheng J.F."/>
            <person name="Woyke T."/>
            <person name="Pelin A."/>
            <person name="Henrissat B."/>
            <person name="Reynolds N.K."/>
            <person name="Benny G.L."/>
            <person name="Smith M.E."/>
            <person name="James T.Y."/>
            <person name="Grigoriev I.V."/>
        </authorList>
    </citation>
    <scope>NUCLEOTIDE SEQUENCE [LARGE SCALE GENOMIC DNA]</scope>
</reference>
<organism evidence="12 13">
    <name type="scientific">Piptocephalis cylindrospora</name>
    <dbReference type="NCBI Taxonomy" id="1907219"/>
    <lineage>
        <taxon>Eukaryota</taxon>
        <taxon>Fungi</taxon>
        <taxon>Fungi incertae sedis</taxon>
        <taxon>Zoopagomycota</taxon>
        <taxon>Zoopagomycotina</taxon>
        <taxon>Zoopagomycetes</taxon>
        <taxon>Zoopagales</taxon>
        <taxon>Piptocephalidaceae</taxon>
        <taxon>Piptocephalis</taxon>
    </lineage>
</organism>
<dbReference type="GO" id="GO:0006362">
    <property type="term" value="P:transcription elongation by RNA polymerase I"/>
    <property type="evidence" value="ECO:0007669"/>
    <property type="project" value="TreeGrafter"/>
</dbReference>
<name>A0A4P9XZS9_9FUNG</name>
<evidence type="ECO:0000259" key="9">
    <source>
        <dbReference type="PROSITE" id="PS51133"/>
    </source>
</evidence>
<dbReference type="Proteomes" id="UP000267251">
    <property type="component" value="Unassembled WGS sequence"/>
</dbReference>
<dbReference type="OrthoDB" id="44867at2759"/>
<dbReference type="GO" id="GO:0031564">
    <property type="term" value="P:transcription antitermination"/>
    <property type="evidence" value="ECO:0007669"/>
    <property type="project" value="TreeGrafter"/>
</dbReference>